<protein>
    <submittedName>
        <fullName evidence="1">Uncharacterized protein</fullName>
    </submittedName>
</protein>
<dbReference type="PATRIC" id="fig|1158608.3.peg.617"/>
<dbReference type="eggNOG" id="ENOG502ZFFP">
    <property type="taxonomic scope" value="Bacteria"/>
</dbReference>
<dbReference type="EMBL" id="ASVY01000002">
    <property type="protein sequence ID" value="EOT62773.1"/>
    <property type="molecule type" value="Genomic_DNA"/>
</dbReference>
<dbReference type="RefSeq" id="WP_010760849.1">
    <property type="nucleotide sequence ID" value="NZ_KB946315.1"/>
</dbReference>
<keyword evidence="4" id="KW-1185">Reference proteome</keyword>
<proteinExistence type="predicted"/>
<dbReference type="Proteomes" id="UP000013858">
    <property type="component" value="Unassembled WGS sequence"/>
</dbReference>
<dbReference type="AlphaFoldDB" id="R2QSK2"/>
<name>R2QSK2_9ENTE</name>
<accession>R2QSK2</accession>
<reference evidence="2 4" key="2">
    <citation type="submission" date="2013-03" db="EMBL/GenBank/DDBJ databases">
        <title>The Genome Sequence of Enterococcus haemoperoxidus BAA-382 (PacBio/Illumina hybrid assembly).</title>
        <authorList>
            <consortium name="The Broad Institute Genomics Platform"/>
            <consortium name="The Broad Institute Genome Sequencing Center for Infectious Disease"/>
            <person name="Earl A."/>
            <person name="Russ C."/>
            <person name="Gilmore M."/>
            <person name="Surin D."/>
            <person name="Walker B."/>
            <person name="Young S."/>
            <person name="Zeng Q."/>
            <person name="Gargeya S."/>
            <person name="Fitzgerald M."/>
            <person name="Haas B."/>
            <person name="Abouelleil A."/>
            <person name="Allen A.W."/>
            <person name="Alvarado L."/>
            <person name="Arachchi H.M."/>
            <person name="Berlin A.M."/>
            <person name="Chapman S.B."/>
            <person name="Gainer-Dewar J."/>
            <person name="Goldberg J."/>
            <person name="Griggs A."/>
            <person name="Gujja S."/>
            <person name="Hansen M."/>
            <person name="Howarth C."/>
            <person name="Imamovic A."/>
            <person name="Ireland A."/>
            <person name="Larimer J."/>
            <person name="McCowan C."/>
            <person name="Murphy C."/>
            <person name="Pearson M."/>
            <person name="Poon T.W."/>
            <person name="Priest M."/>
            <person name="Roberts A."/>
            <person name="Saif S."/>
            <person name="Shea T."/>
            <person name="Sisk P."/>
            <person name="Sykes S."/>
            <person name="Wortman J."/>
            <person name="Nusbaum C."/>
            <person name="Birren B."/>
        </authorList>
    </citation>
    <scope>NUCLEOTIDE SEQUENCE [LARGE SCALE GENOMIC DNA]</scope>
    <source>
        <strain evidence="2 4">ATCC BAA-382</strain>
    </source>
</reference>
<gene>
    <name evidence="2" type="ORF">I583_01774</name>
    <name evidence="1" type="ORF">UAW_00639</name>
</gene>
<evidence type="ECO:0000313" key="4">
    <source>
        <dbReference type="Proteomes" id="UP000014197"/>
    </source>
</evidence>
<dbReference type="EMBL" id="AJAR01000010">
    <property type="protein sequence ID" value="EOH99487.1"/>
    <property type="molecule type" value="Genomic_DNA"/>
</dbReference>
<dbReference type="Proteomes" id="UP000014197">
    <property type="component" value="Unassembled WGS sequence"/>
</dbReference>
<evidence type="ECO:0000313" key="1">
    <source>
        <dbReference type="EMBL" id="EOH99487.1"/>
    </source>
</evidence>
<evidence type="ECO:0000313" key="3">
    <source>
        <dbReference type="Proteomes" id="UP000013858"/>
    </source>
</evidence>
<dbReference type="STRING" id="155618.RV06_GL002279"/>
<organism evidence="1 3">
    <name type="scientific">Enterococcus haemoperoxidus ATCC BAA-382</name>
    <dbReference type="NCBI Taxonomy" id="1158608"/>
    <lineage>
        <taxon>Bacteria</taxon>
        <taxon>Bacillati</taxon>
        <taxon>Bacillota</taxon>
        <taxon>Bacilli</taxon>
        <taxon>Lactobacillales</taxon>
        <taxon>Enterococcaceae</taxon>
        <taxon>Enterococcus</taxon>
    </lineage>
</organism>
<dbReference type="OrthoDB" id="2004187at2"/>
<evidence type="ECO:0000313" key="2">
    <source>
        <dbReference type="EMBL" id="EOT62773.1"/>
    </source>
</evidence>
<sequence length="136" mass="16425">MDSDEDYKLANLIKKKFNVRQRRLPMYQRNDFYYEIPALYFQLVKDKNERGDYEKIKNSVKSFKGNLEWRCGPSAPSRKNYEIIPKIARITMDNQKSSYDDYLNYKNLTDQETFERICDLAIEDIPNLYEHMKKTL</sequence>
<comment type="caution">
    <text evidence="1">The sequence shown here is derived from an EMBL/GenBank/DDBJ whole genome shotgun (WGS) entry which is preliminary data.</text>
</comment>
<reference evidence="1 3" key="1">
    <citation type="submission" date="2013-02" db="EMBL/GenBank/DDBJ databases">
        <title>The Genome Sequence of Enterococcus haemoperoxidus BAA-382.</title>
        <authorList>
            <consortium name="The Broad Institute Genome Sequencing Platform"/>
            <consortium name="The Broad Institute Genome Sequencing Center for Infectious Disease"/>
            <person name="Earl A.M."/>
            <person name="Gilmore M.S."/>
            <person name="Lebreton F."/>
            <person name="Walker B."/>
            <person name="Young S.K."/>
            <person name="Zeng Q."/>
            <person name="Gargeya S."/>
            <person name="Fitzgerald M."/>
            <person name="Haas B."/>
            <person name="Abouelleil A."/>
            <person name="Alvarado L."/>
            <person name="Arachchi H.M."/>
            <person name="Berlin A.M."/>
            <person name="Chapman S.B."/>
            <person name="Dewar J."/>
            <person name="Goldberg J."/>
            <person name="Griggs A."/>
            <person name="Gujja S."/>
            <person name="Hansen M."/>
            <person name="Howarth C."/>
            <person name="Imamovic A."/>
            <person name="Larimer J."/>
            <person name="McCowan C."/>
            <person name="Murphy C."/>
            <person name="Neiman D."/>
            <person name="Pearson M."/>
            <person name="Priest M."/>
            <person name="Roberts A."/>
            <person name="Saif S."/>
            <person name="Shea T."/>
            <person name="Sisk P."/>
            <person name="Sykes S."/>
            <person name="Wortman J."/>
            <person name="Nusbaum C."/>
            <person name="Birren B."/>
        </authorList>
    </citation>
    <scope>NUCLEOTIDE SEQUENCE [LARGE SCALE GENOMIC DNA]</scope>
    <source>
        <strain evidence="1 3">ATCC BAA-382</strain>
    </source>
</reference>